<proteinExistence type="predicted"/>
<dbReference type="EMBL" id="AGCM01000146">
    <property type="protein sequence ID" value="EHM52138.1"/>
    <property type="molecule type" value="Genomic_DNA"/>
</dbReference>
<evidence type="ECO:0000313" key="2">
    <source>
        <dbReference type="Proteomes" id="UP000004750"/>
    </source>
</evidence>
<gene>
    <name evidence="1" type="ORF">HMPREF9080_02512</name>
</gene>
<name>G9ZIA2_9GAMM</name>
<evidence type="ECO:0000313" key="1">
    <source>
        <dbReference type="EMBL" id="EHM52138.1"/>
    </source>
</evidence>
<dbReference type="AlphaFoldDB" id="G9ZIA2"/>
<organism evidence="1 2">
    <name type="scientific">Cardiobacterium valvarum F0432</name>
    <dbReference type="NCBI Taxonomy" id="797473"/>
    <lineage>
        <taxon>Bacteria</taxon>
        <taxon>Pseudomonadati</taxon>
        <taxon>Pseudomonadota</taxon>
        <taxon>Gammaproteobacteria</taxon>
        <taxon>Cardiobacteriales</taxon>
        <taxon>Cardiobacteriaceae</taxon>
        <taxon>Cardiobacterium</taxon>
    </lineage>
</organism>
<dbReference type="STRING" id="797473.HMPREF9080_02512"/>
<dbReference type="Proteomes" id="UP000004750">
    <property type="component" value="Unassembled WGS sequence"/>
</dbReference>
<reference evidence="1 2" key="1">
    <citation type="submission" date="2011-08" db="EMBL/GenBank/DDBJ databases">
        <authorList>
            <person name="Weinstock G."/>
            <person name="Sodergren E."/>
            <person name="Clifton S."/>
            <person name="Fulton L."/>
            <person name="Fulton B."/>
            <person name="Courtney L."/>
            <person name="Fronick C."/>
            <person name="Harrison M."/>
            <person name="Strong C."/>
            <person name="Farmer C."/>
            <person name="Delahaunty K."/>
            <person name="Markovic C."/>
            <person name="Hall O."/>
            <person name="Minx P."/>
            <person name="Tomlinson C."/>
            <person name="Mitreva M."/>
            <person name="Hou S."/>
            <person name="Chen J."/>
            <person name="Wollam A."/>
            <person name="Pepin K.H."/>
            <person name="Johnson M."/>
            <person name="Bhonagiri V."/>
            <person name="Zhang X."/>
            <person name="Suruliraj S."/>
            <person name="Warren W."/>
            <person name="Chinwalla A."/>
            <person name="Mardis E.R."/>
            <person name="Wilson R.K."/>
        </authorList>
    </citation>
    <scope>NUCLEOTIDE SEQUENCE [LARGE SCALE GENOMIC DNA]</scope>
    <source>
        <strain evidence="1 2">F0432</strain>
    </source>
</reference>
<protein>
    <submittedName>
        <fullName evidence="1">Uncharacterized protein</fullName>
    </submittedName>
</protein>
<accession>G9ZIA2</accession>
<dbReference type="HOGENOM" id="CLU_1088570_0_0_6"/>
<sequence length="255" mass="25539">MAVQDDFAVFDAVRQGRRVAVVDDVLSLFGGGDAVFVVAVDDGDAGLAHEVGFGSGVGGEVVVAVEVVGGDVEDGGDAWVERGAEFKLVAGEFKDVAVSRFAVKEGVKHGAADVAAEFGALAGVVEGGGKQGGDGAFAVAAGDGQHGFVVQEGEEFDVVDLPRVVMGEGGAAAVHARADDEGGGAGEGVRVVEVAFFDAAFVKAFVKAEGGVACFAQEVEGDVAGCAHADDVDGFGEREGAQFAGKGIHDVLRLA</sequence>
<comment type="caution">
    <text evidence="1">The sequence shown here is derived from an EMBL/GenBank/DDBJ whole genome shotgun (WGS) entry which is preliminary data.</text>
</comment>